<organism evidence="2 3">
    <name type="scientific">Synaphobranchus kaupii</name>
    <name type="common">Kaup's arrowtooth eel</name>
    <dbReference type="NCBI Taxonomy" id="118154"/>
    <lineage>
        <taxon>Eukaryota</taxon>
        <taxon>Metazoa</taxon>
        <taxon>Chordata</taxon>
        <taxon>Craniata</taxon>
        <taxon>Vertebrata</taxon>
        <taxon>Euteleostomi</taxon>
        <taxon>Actinopterygii</taxon>
        <taxon>Neopterygii</taxon>
        <taxon>Teleostei</taxon>
        <taxon>Anguilliformes</taxon>
        <taxon>Synaphobranchidae</taxon>
        <taxon>Synaphobranchus</taxon>
    </lineage>
</organism>
<protein>
    <submittedName>
        <fullName evidence="2">Uncharacterized protein</fullName>
    </submittedName>
</protein>
<feature type="region of interest" description="Disordered" evidence="1">
    <location>
        <begin position="83"/>
        <end position="115"/>
    </location>
</feature>
<evidence type="ECO:0000313" key="2">
    <source>
        <dbReference type="EMBL" id="KAJ8356284.1"/>
    </source>
</evidence>
<reference evidence="2" key="1">
    <citation type="journal article" date="2023" name="Science">
        <title>Genome structures resolve the early diversification of teleost fishes.</title>
        <authorList>
            <person name="Parey E."/>
            <person name="Louis A."/>
            <person name="Montfort J."/>
            <person name="Bouchez O."/>
            <person name="Roques C."/>
            <person name="Iampietro C."/>
            <person name="Lluch J."/>
            <person name="Castinel A."/>
            <person name="Donnadieu C."/>
            <person name="Desvignes T."/>
            <person name="Floi Bucao C."/>
            <person name="Jouanno E."/>
            <person name="Wen M."/>
            <person name="Mejri S."/>
            <person name="Dirks R."/>
            <person name="Jansen H."/>
            <person name="Henkel C."/>
            <person name="Chen W.J."/>
            <person name="Zahm M."/>
            <person name="Cabau C."/>
            <person name="Klopp C."/>
            <person name="Thompson A.W."/>
            <person name="Robinson-Rechavi M."/>
            <person name="Braasch I."/>
            <person name="Lecointre G."/>
            <person name="Bobe J."/>
            <person name="Postlethwait J.H."/>
            <person name="Berthelot C."/>
            <person name="Roest Crollius H."/>
            <person name="Guiguen Y."/>
        </authorList>
    </citation>
    <scope>NUCLEOTIDE SEQUENCE</scope>
    <source>
        <strain evidence="2">WJC10195</strain>
    </source>
</reference>
<dbReference type="EMBL" id="JAINUF010000006">
    <property type="protein sequence ID" value="KAJ8356284.1"/>
    <property type="molecule type" value="Genomic_DNA"/>
</dbReference>
<feature type="compositionally biased region" description="Gly residues" evidence="1">
    <location>
        <begin position="97"/>
        <end position="106"/>
    </location>
</feature>
<dbReference type="Proteomes" id="UP001152622">
    <property type="component" value="Chromosome 6"/>
</dbReference>
<proteinExistence type="predicted"/>
<evidence type="ECO:0000256" key="1">
    <source>
        <dbReference type="SAM" id="MobiDB-lite"/>
    </source>
</evidence>
<sequence length="115" mass="12559">MTNKLSLQSTNRHPPNPQISSSQSGKLAEIQPPASAERDSLGGVIHRLLVMKLAPLTVRKSMLFWHPAQVVQMAKSPALRHKLNWRKSQPPMERSGTGRGTGGGGVQTLMFHSLS</sequence>
<dbReference type="AlphaFoldDB" id="A0A9Q1FDM6"/>
<name>A0A9Q1FDM6_SYNKA</name>
<feature type="region of interest" description="Disordered" evidence="1">
    <location>
        <begin position="1"/>
        <end position="37"/>
    </location>
</feature>
<feature type="non-terminal residue" evidence="2">
    <location>
        <position position="115"/>
    </location>
</feature>
<gene>
    <name evidence="2" type="ORF">SKAU_G00190780</name>
</gene>
<keyword evidence="3" id="KW-1185">Reference proteome</keyword>
<feature type="compositionally biased region" description="Polar residues" evidence="1">
    <location>
        <begin position="1"/>
        <end position="25"/>
    </location>
</feature>
<accession>A0A9Q1FDM6</accession>
<comment type="caution">
    <text evidence="2">The sequence shown here is derived from an EMBL/GenBank/DDBJ whole genome shotgun (WGS) entry which is preliminary data.</text>
</comment>
<evidence type="ECO:0000313" key="3">
    <source>
        <dbReference type="Proteomes" id="UP001152622"/>
    </source>
</evidence>